<dbReference type="GO" id="GO:0016887">
    <property type="term" value="F:ATP hydrolysis activity"/>
    <property type="evidence" value="ECO:0007669"/>
    <property type="project" value="InterPro"/>
</dbReference>
<evidence type="ECO:0000256" key="7">
    <source>
        <dbReference type="ARBA" id="ARBA00022840"/>
    </source>
</evidence>
<keyword evidence="9 12" id="KW-0472">Membrane</keyword>
<feature type="transmembrane region" description="Helical" evidence="12">
    <location>
        <begin position="166"/>
        <end position="184"/>
    </location>
</feature>
<dbReference type="FunFam" id="3.40.50.300:FF:002145">
    <property type="entry name" value="ABC transporter (MsbA subfamily)"/>
    <property type="match status" value="1"/>
</dbReference>
<keyword evidence="5 12" id="KW-0812">Transmembrane</keyword>
<evidence type="ECO:0000313" key="16">
    <source>
        <dbReference type="Proteomes" id="UP001270362"/>
    </source>
</evidence>
<name>A0AAE0XDG5_9PEZI</name>
<dbReference type="InterPro" id="IPR044746">
    <property type="entry name" value="ABCC_6TM_D1"/>
</dbReference>
<feature type="domain" description="ABC transmembrane type-1" evidence="14">
    <location>
        <begin position="296"/>
        <end position="571"/>
    </location>
</feature>
<dbReference type="Pfam" id="PF00664">
    <property type="entry name" value="ABC_membrane"/>
    <property type="match status" value="1"/>
</dbReference>
<reference evidence="15" key="1">
    <citation type="journal article" date="2023" name="Mol. Phylogenet. Evol.">
        <title>Genome-scale phylogeny and comparative genomics of the fungal order Sordariales.</title>
        <authorList>
            <person name="Hensen N."/>
            <person name="Bonometti L."/>
            <person name="Westerberg I."/>
            <person name="Brannstrom I.O."/>
            <person name="Guillou S."/>
            <person name="Cros-Aarteil S."/>
            <person name="Calhoun S."/>
            <person name="Haridas S."/>
            <person name="Kuo A."/>
            <person name="Mondo S."/>
            <person name="Pangilinan J."/>
            <person name="Riley R."/>
            <person name="LaButti K."/>
            <person name="Andreopoulos B."/>
            <person name="Lipzen A."/>
            <person name="Chen C."/>
            <person name="Yan M."/>
            <person name="Daum C."/>
            <person name="Ng V."/>
            <person name="Clum A."/>
            <person name="Steindorff A."/>
            <person name="Ohm R.A."/>
            <person name="Martin F."/>
            <person name="Silar P."/>
            <person name="Natvig D.O."/>
            <person name="Lalanne C."/>
            <person name="Gautier V."/>
            <person name="Ament-Velasquez S.L."/>
            <person name="Kruys A."/>
            <person name="Hutchinson M.I."/>
            <person name="Powell A.J."/>
            <person name="Barry K."/>
            <person name="Miller A.N."/>
            <person name="Grigoriev I.V."/>
            <person name="Debuchy R."/>
            <person name="Gladieux P."/>
            <person name="Hiltunen Thoren M."/>
            <person name="Johannesson H."/>
        </authorList>
    </citation>
    <scope>NUCLEOTIDE SEQUENCE</scope>
    <source>
        <strain evidence="15">CBS 314.62</strain>
    </source>
</reference>
<feature type="transmembrane region" description="Helical" evidence="12">
    <location>
        <begin position="73"/>
        <end position="91"/>
    </location>
</feature>
<dbReference type="PANTHER" id="PTHR24223:SF404">
    <property type="entry name" value="ABC MULTIDRUG TRANSPORTER (EUROFUNG)-RELATED"/>
    <property type="match status" value="1"/>
</dbReference>
<dbReference type="GO" id="GO:0140359">
    <property type="term" value="F:ABC-type transporter activity"/>
    <property type="evidence" value="ECO:0007669"/>
    <property type="project" value="InterPro"/>
</dbReference>
<keyword evidence="7" id="KW-0067">ATP-binding</keyword>
<dbReference type="GO" id="GO:0005524">
    <property type="term" value="F:ATP binding"/>
    <property type="evidence" value="ECO:0007669"/>
    <property type="project" value="UniProtKB-KW"/>
</dbReference>
<dbReference type="InterPro" id="IPR017871">
    <property type="entry name" value="ABC_transporter-like_CS"/>
</dbReference>
<keyword evidence="16" id="KW-1185">Reference proteome</keyword>
<feature type="transmembrane region" description="Helical" evidence="12">
    <location>
        <begin position="506"/>
        <end position="535"/>
    </location>
</feature>
<evidence type="ECO:0000259" key="14">
    <source>
        <dbReference type="PROSITE" id="PS50929"/>
    </source>
</evidence>
<protein>
    <submittedName>
        <fullName evidence="15">ABC transporter</fullName>
    </submittedName>
</protein>
<feature type="transmembrane region" description="Helical" evidence="12">
    <location>
        <begin position="1197"/>
        <end position="1216"/>
    </location>
</feature>
<accession>A0AAE0XDG5</accession>
<comment type="caution">
    <text evidence="15">The sequence shown here is derived from an EMBL/GenBank/DDBJ whole genome shotgun (WGS) entry which is preliminary data.</text>
</comment>
<evidence type="ECO:0000256" key="4">
    <source>
        <dbReference type="ARBA" id="ARBA00022475"/>
    </source>
</evidence>
<feature type="domain" description="ABC transporter" evidence="13">
    <location>
        <begin position="1270"/>
        <end position="1518"/>
    </location>
</feature>
<feature type="transmembrane region" description="Helical" evidence="12">
    <location>
        <begin position="1168"/>
        <end position="1191"/>
    </location>
</feature>
<feature type="transmembrane region" description="Helical" evidence="12">
    <location>
        <begin position="103"/>
        <end position="121"/>
    </location>
</feature>
<dbReference type="Gene3D" id="3.40.50.300">
    <property type="entry name" value="P-loop containing nucleotide triphosphate hydrolases"/>
    <property type="match status" value="2"/>
</dbReference>
<dbReference type="InterPro" id="IPR027417">
    <property type="entry name" value="P-loop_NTPase"/>
</dbReference>
<dbReference type="InterPro" id="IPR050173">
    <property type="entry name" value="ABC_transporter_C-like"/>
</dbReference>
<comment type="similarity">
    <text evidence="2">Belongs to the ABC transporter superfamily. ABCC family. Conjugate transporter (TC 3.A.1.208) subfamily.</text>
</comment>
<dbReference type="SMART" id="SM00382">
    <property type="entry name" value="AAA"/>
    <property type="match status" value="2"/>
</dbReference>
<evidence type="ECO:0000256" key="9">
    <source>
        <dbReference type="ARBA" id="ARBA00023136"/>
    </source>
</evidence>
<evidence type="ECO:0000256" key="12">
    <source>
        <dbReference type="SAM" id="Phobius"/>
    </source>
</evidence>
<dbReference type="Pfam" id="PF24357">
    <property type="entry name" value="TMD0_ABC"/>
    <property type="match status" value="1"/>
</dbReference>
<evidence type="ECO:0000313" key="15">
    <source>
        <dbReference type="EMBL" id="KAK3690284.1"/>
    </source>
</evidence>
<dbReference type="EMBL" id="JAULSO010000002">
    <property type="protein sequence ID" value="KAK3690284.1"/>
    <property type="molecule type" value="Genomic_DNA"/>
</dbReference>
<evidence type="ECO:0000259" key="13">
    <source>
        <dbReference type="PROSITE" id="PS50893"/>
    </source>
</evidence>
<dbReference type="InterPro" id="IPR056227">
    <property type="entry name" value="TMD0_ABC"/>
</dbReference>
<evidence type="ECO:0000256" key="6">
    <source>
        <dbReference type="ARBA" id="ARBA00022741"/>
    </source>
</evidence>
<organism evidence="15 16">
    <name type="scientific">Podospora appendiculata</name>
    <dbReference type="NCBI Taxonomy" id="314037"/>
    <lineage>
        <taxon>Eukaryota</taxon>
        <taxon>Fungi</taxon>
        <taxon>Dikarya</taxon>
        <taxon>Ascomycota</taxon>
        <taxon>Pezizomycotina</taxon>
        <taxon>Sordariomycetes</taxon>
        <taxon>Sordariomycetidae</taxon>
        <taxon>Sordariales</taxon>
        <taxon>Podosporaceae</taxon>
        <taxon>Podospora</taxon>
    </lineage>
</organism>
<feature type="transmembrane region" description="Helical" evidence="12">
    <location>
        <begin position="541"/>
        <end position="563"/>
    </location>
</feature>
<dbReference type="PANTHER" id="PTHR24223">
    <property type="entry name" value="ATP-BINDING CASSETTE SUB-FAMILY C"/>
    <property type="match status" value="1"/>
</dbReference>
<dbReference type="InterPro" id="IPR003439">
    <property type="entry name" value="ABC_transporter-like_ATP-bd"/>
</dbReference>
<dbReference type="PROSITE" id="PS00211">
    <property type="entry name" value="ABC_TRANSPORTER_1"/>
    <property type="match status" value="2"/>
</dbReference>
<dbReference type="FunFam" id="1.20.1560.10:FF:000055">
    <property type="entry name" value="ABC multidrug transporter (Eurofung)"/>
    <property type="match status" value="1"/>
</dbReference>
<evidence type="ECO:0000256" key="3">
    <source>
        <dbReference type="ARBA" id="ARBA00022448"/>
    </source>
</evidence>
<evidence type="ECO:0000256" key="10">
    <source>
        <dbReference type="ARBA" id="ARBA00023180"/>
    </source>
</evidence>
<feature type="domain" description="ABC transporter" evidence="13">
    <location>
        <begin position="623"/>
        <end position="865"/>
    </location>
</feature>
<feature type="transmembrane region" description="Helical" evidence="12">
    <location>
        <begin position="932"/>
        <end position="954"/>
    </location>
</feature>
<dbReference type="PROSITE" id="PS50893">
    <property type="entry name" value="ABC_TRANSPORTER_2"/>
    <property type="match status" value="2"/>
</dbReference>
<evidence type="ECO:0000256" key="5">
    <source>
        <dbReference type="ARBA" id="ARBA00022692"/>
    </source>
</evidence>
<dbReference type="Pfam" id="PF00005">
    <property type="entry name" value="ABC_tran"/>
    <property type="match status" value="2"/>
</dbReference>
<reference evidence="15" key="2">
    <citation type="submission" date="2023-06" db="EMBL/GenBank/DDBJ databases">
        <authorList>
            <consortium name="Lawrence Berkeley National Laboratory"/>
            <person name="Haridas S."/>
            <person name="Hensen N."/>
            <person name="Bonometti L."/>
            <person name="Westerberg I."/>
            <person name="Brannstrom I.O."/>
            <person name="Guillou S."/>
            <person name="Cros-Aarteil S."/>
            <person name="Calhoun S."/>
            <person name="Kuo A."/>
            <person name="Mondo S."/>
            <person name="Pangilinan J."/>
            <person name="Riley R."/>
            <person name="Labutti K."/>
            <person name="Andreopoulos B."/>
            <person name="Lipzen A."/>
            <person name="Chen C."/>
            <person name="Yanf M."/>
            <person name="Daum C."/>
            <person name="Ng V."/>
            <person name="Clum A."/>
            <person name="Steindorff A."/>
            <person name="Ohm R."/>
            <person name="Martin F."/>
            <person name="Silar P."/>
            <person name="Natvig D."/>
            <person name="Lalanne C."/>
            <person name="Gautier V."/>
            <person name="Ament-Velasquez S.L."/>
            <person name="Kruys A."/>
            <person name="Hutchinson M.I."/>
            <person name="Powell A.J."/>
            <person name="Barry K."/>
            <person name="Miller A.N."/>
            <person name="Grigoriev I.V."/>
            <person name="Debuchy R."/>
            <person name="Gladieux P."/>
            <person name="Thoren M.H."/>
            <person name="Johannesson H."/>
        </authorList>
    </citation>
    <scope>NUCLEOTIDE SEQUENCE</scope>
    <source>
        <strain evidence="15">CBS 314.62</strain>
    </source>
</reference>
<dbReference type="CDD" id="cd18579">
    <property type="entry name" value="ABC_6TM_ABCC_D1"/>
    <property type="match status" value="1"/>
</dbReference>
<dbReference type="SUPFAM" id="SSF52540">
    <property type="entry name" value="P-loop containing nucleoside triphosphate hydrolases"/>
    <property type="match status" value="2"/>
</dbReference>
<dbReference type="SUPFAM" id="SSF90123">
    <property type="entry name" value="ABC transporter transmembrane region"/>
    <property type="match status" value="2"/>
</dbReference>
<dbReference type="InterPro" id="IPR044726">
    <property type="entry name" value="ABCC_6TM_D2"/>
</dbReference>
<feature type="transmembrane region" description="Helical" evidence="12">
    <location>
        <begin position="32"/>
        <end position="52"/>
    </location>
</feature>
<evidence type="ECO:0000256" key="2">
    <source>
        <dbReference type="ARBA" id="ARBA00009726"/>
    </source>
</evidence>
<sequence length="1522" mass="164462">MMDCPPRSDQSFGPRVDPACRAFDFTLQFEDVVLACLPAAVFLLLSCAYVATLVAQKPVVVYSLNSKIIGSKLITLTSLFAMQLSFLALRVREKSASTSSSPSADALASVATLAACLLSVLSHQRSLRAPTILSLYLSASVLLGIARTRTLWLLSNISGGPRVPAIVMAVALALSLGALVLDSLGSGTQTARPSTASVGSESDTKAAAAAAAPEQYSGFWPRTFFAWLASTFWKGYVKVISLDDLPPFDTRLESKDMLERLESAWTKYDHRARHSLLRACFRSYFMSFLSAVFPRLCLAGFTFAQPFLINATLTLVDQPAPDRQYGKGLIGAWALVYLGLAVSSSVYQYQNFRFVTRLRGGLIALLYERTLQTRTADLGDIKAVTQMGTDVERIVSGLESIHETWGSVLEIGIACWLLERQLFLACIAPIVLVLVFVAITSRLSSSFISMQRQWIEKVQERLRVTSAILGDMKAVKMLGLSRDILPVIQGLRVDEINTSRSYRKMLVVILFLSLTPINLAPMVTFAIYTIIAVFWKNETLLTAQAFTSLSLISLLTMPVIVLVQNLPTVIQCVGNFDRIQEFCNYATRGPESEGREGGVDFVPDVLSEGLELDTRSARDAIEFQGRDFFWDKSGLSPVLRNIAVAFKRGSVSAIIGPVGSGKSSFLNAMLGELADMPTAATEEEPCQKSAAQKKEIHGSEPIAYCSQQPWLEHGTIRDNIVAASPWDQEWYSTVKAACCLDQDIKQLVRGDHTQVGSRGVNLSGGQKQRIALARAIYARHSIVLLDDVFSGMDGHTAEAVSGRLLGRERSLLRNRNTTVILTTHSHKTMTLADQIVVLDKGRVATVGSPTAVLQDNSGDIRKLALSISDSGSSKEGDIVDEITAAAGEGLRAGPLPVGESLDVDGASAPQVPEDNSLTDTRRKNGELSVYKYYLASSGYVPVGLYALAIVLWVFCTEFSTIWVSWWSAANADHPNLRVGMYMGIYAMLGILGAVAVIGAAWFAYVSIISNSANKLHLDLLHATLGAPFRLFTSTDNGELLNRFSEDMELIDMDLPSTALNYTSTAVACLAQVIILSIFSRSLGAAMPAIFALLYLLQRFYLQTSRQLRLLTIEAKAPLYTHFSEAEAAGAGAPTIRAFGWRREYLARACALVDRAQRPAYLLSCVQHWLAFVLGLVMAVLAVALVATVVTWRDRLDVSAGGVGVSLMVVLGLGETLTRLIRTWTRLESSVGAVARVKRFVAETGVEDGMGGAGGDGRSPAVWPAVGVGSVEFDCVVASYSPAADPVLKGVSLSVQPGQHIAICGRSGSGKTSLLLCLLRMLDVRVGSITLDGVQVATGGSSPITNRNLSAEEVRSRVNVVPQDPFLLPSTTLRSNLDPSSGAGAPRDDDVIIGVLQRVGIWEVVRDQGGLDADVDGLTLSAGQKQLLCFARALLKKDACSILLLDEAVSSLDSKTETAIQDIIDTEFRGCTVLAVMHRLRHIASYDQVALMDSGSLVEFGAPADLLANDASRFAQLHRSQAK</sequence>
<dbReference type="CDD" id="cd03250">
    <property type="entry name" value="ABCC_MRP_domain1"/>
    <property type="match status" value="1"/>
</dbReference>
<feature type="transmembrane region" description="Helical" evidence="12">
    <location>
        <begin position="133"/>
        <end position="154"/>
    </location>
</feature>
<keyword evidence="3" id="KW-0813">Transport</keyword>
<dbReference type="FunFam" id="1.20.1560.10:FF:000066">
    <property type="entry name" value="ABC multidrug transporter (Eurofung)"/>
    <property type="match status" value="1"/>
</dbReference>
<dbReference type="GO" id="GO:0005886">
    <property type="term" value="C:plasma membrane"/>
    <property type="evidence" value="ECO:0007669"/>
    <property type="project" value="UniProtKB-SubCell"/>
</dbReference>
<feature type="transmembrane region" description="Helical" evidence="12">
    <location>
        <begin position="984"/>
        <end position="1007"/>
    </location>
</feature>
<dbReference type="InterPro" id="IPR003593">
    <property type="entry name" value="AAA+_ATPase"/>
</dbReference>
<proteinExistence type="inferred from homology"/>
<evidence type="ECO:0000256" key="8">
    <source>
        <dbReference type="ARBA" id="ARBA00022989"/>
    </source>
</evidence>
<dbReference type="Proteomes" id="UP001270362">
    <property type="component" value="Unassembled WGS sequence"/>
</dbReference>
<dbReference type="PROSITE" id="PS50929">
    <property type="entry name" value="ABC_TM1F"/>
    <property type="match status" value="2"/>
</dbReference>
<evidence type="ECO:0000256" key="11">
    <source>
        <dbReference type="ARBA" id="ARBA00059074"/>
    </source>
</evidence>
<comment type="subcellular location">
    <subcellularLocation>
        <location evidence="1">Cell membrane</location>
        <topology evidence="1">Multi-pass membrane protein</topology>
    </subcellularLocation>
</comment>
<dbReference type="Gene3D" id="1.20.1560.10">
    <property type="entry name" value="ABC transporter type 1, transmembrane domain"/>
    <property type="match status" value="2"/>
</dbReference>
<evidence type="ECO:0000256" key="1">
    <source>
        <dbReference type="ARBA" id="ARBA00004651"/>
    </source>
</evidence>
<dbReference type="InterPro" id="IPR011527">
    <property type="entry name" value="ABC1_TM_dom"/>
</dbReference>
<feature type="transmembrane region" description="Helical" evidence="12">
    <location>
        <begin position="328"/>
        <end position="349"/>
    </location>
</feature>
<keyword evidence="8 12" id="KW-1133">Transmembrane helix</keyword>
<keyword evidence="4" id="KW-1003">Cell membrane</keyword>
<feature type="domain" description="ABC transmembrane type-1" evidence="14">
    <location>
        <begin position="944"/>
        <end position="1228"/>
    </location>
</feature>
<gene>
    <name evidence="15" type="ORF">B0T22DRAFT_404753</name>
</gene>
<keyword evidence="10" id="KW-0325">Glycoprotein</keyword>
<keyword evidence="6" id="KW-0547">Nucleotide-binding</keyword>
<dbReference type="CDD" id="cd18580">
    <property type="entry name" value="ABC_6TM_ABCC_D2"/>
    <property type="match status" value="1"/>
</dbReference>
<comment type="function">
    <text evidence="11">ABC-type transporter; part of the gene cluster that mediates the biosynthesis of the phomopsins, a group of hexapeptide mycotoxins which infects lupins and causes lupinosis disease in livestock.</text>
</comment>
<dbReference type="InterPro" id="IPR036640">
    <property type="entry name" value="ABC1_TM_sf"/>
</dbReference>